<evidence type="ECO:0000256" key="1">
    <source>
        <dbReference type="SAM" id="MobiDB-lite"/>
    </source>
</evidence>
<keyword evidence="4" id="KW-1185">Reference proteome</keyword>
<gene>
    <name evidence="3" type="ORF">CBF30_04980</name>
</gene>
<reference evidence="3 4" key="1">
    <citation type="submission" date="2017-05" db="EMBL/GenBank/DDBJ databases">
        <title>Vagococcus spp. assemblies.</title>
        <authorList>
            <person name="Gulvik C.A."/>
        </authorList>
    </citation>
    <scope>NUCLEOTIDE SEQUENCE [LARGE SCALE GENOMIC DNA]</scope>
    <source>
        <strain evidence="3 4">DSM 24756</strain>
    </source>
</reference>
<dbReference type="InterPro" id="IPR046776">
    <property type="entry name" value="Pectate_lyase_5"/>
</dbReference>
<comment type="caution">
    <text evidence="3">The sequence shown here is derived from an EMBL/GenBank/DDBJ whole genome shotgun (WGS) entry which is preliminary data.</text>
</comment>
<dbReference type="Gene3D" id="2.60.40.10">
    <property type="entry name" value="Immunoglobulins"/>
    <property type="match status" value="1"/>
</dbReference>
<feature type="domain" description="Bacterial Ig" evidence="2">
    <location>
        <begin position="625"/>
        <end position="692"/>
    </location>
</feature>
<organism evidence="3 4">
    <name type="scientific">Vagococcus entomophilus</name>
    <dbReference type="NCBI Taxonomy" id="1160095"/>
    <lineage>
        <taxon>Bacteria</taxon>
        <taxon>Bacillati</taxon>
        <taxon>Bacillota</taxon>
        <taxon>Bacilli</taxon>
        <taxon>Lactobacillales</taxon>
        <taxon>Enterococcaceae</taxon>
        <taxon>Vagococcus</taxon>
    </lineage>
</organism>
<dbReference type="Pfam" id="PF20585">
    <property type="entry name" value="Pectate_lyase_5"/>
    <property type="match status" value="1"/>
</dbReference>
<dbReference type="AlphaFoldDB" id="A0A430AL33"/>
<dbReference type="EMBL" id="NGJZ01000001">
    <property type="protein sequence ID" value="RSU08587.1"/>
    <property type="molecule type" value="Genomic_DNA"/>
</dbReference>
<protein>
    <recommendedName>
        <fullName evidence="2">Bacterial Ig domain-containing protein</fullName>
    </recommendedName>
</protein>
<evidence type="ECO:0000313" key="3">
    <source>
        <dbReference type="EMBL" id="RSU08587.1"/>
    </source>
</evidence>
<feature type="region of interest" description="Disordered" evidence="1">
    <location>
        <begin position="60"/>
        <end position="95"/>
    </location>
</feature>
<accession>A0A430AL33</accession>
<dbReference type="InterPro" id="IPR013783">
    <property type="entry name" value="Ig-like_fold"/>
</dbReference>
<dbReference type="InterPro" id="IPR041498">
    <property type="entry name" value="Big_6"/>
</dbReference>
<dbReference type="Pfam" id="PF17936">
    <property type="entry name" value="Big_6"/>
    <property type="match status" value="1"/>
</dbReference>
<sequence>MKMRKSFLGKIGVVILLATTFVGNYTNVKAESIESSETATDKNTVSNSLEKITAANDLVGKTTESSTRDSASFTQSTSANEGEKSSQTQEDKTQSTTILGRALGEQVSEVSTWAELVAAYNNSATEKIVFTKDIDGSSAAAGALYNRSTSIDIDGQGHALSMGNARFLIRYSASNVTFNLKNISNLSSKANRVQGIVDEGVDAAIVNSGWTINMSNITSATDMQTRIASAPGAQLNLSGNIYWYTATEMAVITGVKIEENARVTSLKQSSHDDRSFFWFPNAGFQGVGSGDFVVGKNAVANFKMLGSGTAFPVVFAYYKTLHLEEGATFNGTMPGNAFRSDYYASNFIADGSNKINLTSLSSGYSPVDFYSGAQSNQPAYFNVGPQSELYVIGATNQPLFNGRSATDARRRSITIDSPSNYDLRNYSNTTGNGAAVATSNLKQFQILNSDVSVWKNTSSVTSGADFSATMVQNLTQDSSGSVTSDNTALASMFKTQTVRRVSGLNQKPQIEFPAITDADLTIKARVIVGYVPDDNGIDENGNFQYIPQYAGEKQVTVKMTDTYGTIHDGLLTNKDGYVSYTDSKFNQAQKNILATANRGGWVSEKEASATVLDVTPPEPAVVDNENQISSVTTMLTGTAEPNSTLTVTLNGKLLANVETTVGSDGRWRLAVPTNTLKKGDVLQLFLQDHSGALTALTDRPTTNNDIGNIEPSTDYRYRDTVFKAAKTVTVNGVLALSEVPSVLDFGVQKVRTTAQSYWATLQGNLAVSDTRGTEKKTWRVILRQATPLQNGATNLEENLYFVDGSNKSQVTTQGIEVERQKLAEDGTYIVNSTWKQGTKGLELIVPVEKQKVGSYHGTLEWSLQDVPGNE</sequence>
<dbReference type="RefSeq" id="WP_126823319.1">
    <property type="nucleotide sequence ID" value="NZ_JBHLWU010000001.1"/>
</dbReference>
<evidence type="ECO:0000313" key="4">
    <source>
        <dbReference type="Proteomes" id="UP000288669"/>
    </source>
</evidence>
<proteinExistence type="predicted"/>
<evidence type="ECO:0000259" key="2">
    <source>
        <dbReference type="Pfam" id="PF17936"/>
    </source>
</evidence>
<feature type="compositionally biased region" description="Polar residues" evidence="1">
    <location>
        <begin position="62"/>
        <end position="80"/>
    </location>
</feature>
<dbReference type="Proteomes" id="UP000288669">
    <property type="component" value="Unassembled WGS sequence"/>
</dbReference>
<name>A0A430AL33_9ENTE</name>
<dbReference type="OrthoDB" id="2176356at2"/>
<feature type="compositionally biased region" description="Basic and acidic residues" evidence="1">
    <location>
        <begin position="81"/>
        <end position="93"/>
    </location>
</feature>